<sequence length="80" mass="8284">MPEVADVPGSIRRMRVAECAVGADGAGWPGGLEPVPWWAGVVPAREARGHRPAGVVRHTGVMSADKIAVPARPQVPGVGR</sequence>
<proteinExistence type="predicted"/>
<reference evidence="1 2" key="1">
    <citation type="submission" date="2019-06" db="EMBL/GenBank/DDBJ databases">
        <title>Sequencing the genomes of 1000 actinobacteria strains.</title>
        <authorList>
            <person name="Klenk H.-P."/>
        </authorList>
    </citation>
    <scope>NUCLEOTIDE SEQUENCE [LARGE SCALE GENOMIC DNA]</scope>
    <source>
        <strain evidence="1 2">DSM 43186</strain>
    </source>
</reference>
<gene>
    <name evidence="1" type="ORF">FHX40_3024</name>
</gene>
<name>A0A543J0D8_9ACTN</name>
<protein>
    <submittedName>
        <fullName evidence="1">Uncharacterized protein</fullName>
    </submittedName>
</protein>
<dbReference type="EMBL" id="VFPQ01000001">
    <property type="protein sequence ID" value="TQM76291.1"/>
    <property type="molecule type" value="Genomic_DNA"/>
</dbReference>
<accession>A0A543J0D8</accession>
<organism evidence="1 2">
    <name type="scientific">Thermopolyspora flexuosa</name>
    <dbReference type="NCBI Taxonomy" id="103836"/>
    <lineage>
        <taxon>Bacteria</taxon>
        <taxon>Bacillati</taxon>
        <taxon>Actinomycetota</taxon>
        <taxon>Actinomycetes</taxon>
        <taxon>Streptosporangiales</taxon>
        <taxon>Streptosporangiaceae</taxon>
        <taxon>Thermopolyspora</taxon>
    </lineage>
</organism>
<comment type="caution">
    <text evidence="1">The sequence shown here is derived from an EMBL/GenBank/DDBJ whole genome shotgun (WGS) entry which is preliminary data.</text>
</comment>
<evidence type="ECO:0000313" key="2">
    <source>
        <dbReference type="Proteomes" id="UP000319213"/>
    </source>
</evidence>
<dbReference type="AlphaFoldDB" id="A0A543J0D8"/>
<evidence type="ECO:0000313" key="1">
    <source>
        <dbReference type="EMBL" id="TQM76291.1"/>
    </source>
</evidence>
<keyword evidence="2" id="KW-1185">Reference proteome</keyword>
<dbReference type="Proteomes" id="UP000319213">
    <property type="component" value="Unassembled WGS sequence"/>
</dbReference>